<sequence length="122" mass="14311">MENFFLWWSVVSTLIGVILLCFSIWQYKDGKNQSDKIRAQVKVWMQEANGLSEALRRIVSDNLEKRYSTTDDVCNAVWALQISAFSLYQSLYEERCVTEEEYKARQKKIADMIDAEQTKQVK</sequence>
<accession>A0A1F5ELV1</accession>
<keyword evidence="1" id="KW-1133">Transmembrane helix</keyword>
<protein>
    <submittedName>
        <fullName evidence="2">Uncharacterized protein</fullName>
    </submittedName>
</protein>
<evidence type="ECO:0000313" key="2">
    <source>
        <dbReference type="EMBL" id="OGD68371.1"/>
    </source>
</evidence>
<keyword evidence="1" id="KW-0472">Membrane</keyword>
<reference evidence="2 3" key="1">
    <citation type="journal article" date="2016" name="Nat. Commun.">
        <title>Thousands of microbial genomes shed light on interconnected biogeochemical processes in an aquifer system.</title>
        <authorList>
            <person name="Anantharaman K."/>
            <person name="Brown C.T."/>
            <person name="Hug L.A."/>
            <person name="Sharon I."/>
            <person name="Castelle C.J."/>
            <person name="Probst A.J."/>
            <person name="Thomas B.C."/>
            <person name="Singh A."/>
            <person name="Wilkins M.J."/>
            <person name="Karaoz U."/>
            <person name="Brodie E.L."/>
            <person name="Williams K.H."/>
            <person name="Hubbard S.S."/>
            <person name="Banfield J.F."/>
        </authorList>
    </citation>
    <scope>NUCLEOTIDE SEQUENCE [LARGE SCALE GENOMIC DNA]</scope>
</reference>
<dbReference type="AlphaFoldDB" id="A0A1F5ELV1"/>
<proteinExistence type="predicted"/>
<dbReference type="EMBL" id="MFAA01000037">
    <property type="protein sequence ID" value="OGD68371.1"/>
    <property type="molecule type" value="Genomic_DNA"/>
</dbReference>
<keyword evidence="1" id="KW-0812">Transmembrane</keyword>
<gene>
    <name evidence="2" type="ORF">A3E89_01680</name>
</gene>
<evidence type="ECO:0000313" key="3">
    <source>
        <dbReference type="Proteomes" id="UP000185891"/>
    </source>
</evidence>
<feature type="transmembrane region" description="Helical" evidence="1">
    <location>
        <begin position="6"/>
        <end position="27"/>
    </location>
</feature>
<comment type="caution">
    <text evidence="2">The sequence shown here is derived from an EMBL/GenBank/DDBJ whole genome shotgun (WGS) entry which is preliminary data.</text>
</comment>
<dbReference type="Proteomes" id="UP000185891">
    <property type="component" value="Unassembled WGS sequence"/>
</dbReference>
<evidence type="ECO:0000256" key="1">
    <source>
        <dbReference type="SAM" id="Phobius"/>
    </source>
</evidence>
<name>A0A1F5ELV1_9BACT</name>
<organism evidence="2 3">
    <name type="scientific">Candidatus Campbellbacteria bacterium RIFCSPHIGHO2_12_FULL_35_10</name>
    <dbReference type="NCBI Taxonomy" id="1797578"/>
    <lineage>
        <taxon>Bacteria</taxon>
        <taxon>Candidatus Campbelliibacteriota</taxon>
    </lineage>
</organism>